<dbReference type="AlphaFoldDB" id="A0A1C1YUU4"/>
<evidence type="ECO:0000313" key="6">
    <source>
        <dbReference type="EMBL" id="OCW57130.1"/>
    </source>
</evidence>
<comment type="subunit">
    <text evidence="3">Homotrimer.</text>
</comment>
<dbReference type="STRING" id="1480615.AWJ14_08300"/>
<comment type="pathway">
    <text evidence="1">Carbohydrate acid metabolism.</text>
</comment>
<dbReference type="RefSeq" id="WP_066180486.1">
    <property type="nucleotide sequence ID" value="NZ_LQZT01000023.1"/>
</dbReference>
<dbReference type="InterPro" id="IPR000887">
    <property type="entry name" value="Aldlse_KDPG_KHG"/>
</dbReference>
<evidence type="ECO:0000256" key="5">
    <source>
        <dbReference type="ARBA" id="ARBA00023277"/>
    </source>
</evidence>
<comment type="caution">
    <text evidence="6">The sequence shown here is derived from an EMBL/GenBank/DDBJ whole genome shotgun (WGS) entry which is preliminary data.</text>
</comment>
<reference evidence="6 7" key="1">
    <citation type="submission" date="2015-12" db="EMBL/GenBank/DDBJ databases">
        <authorList>
            <person name="Shamseldin A."/>
            <person name="Moawad H."/>
            <person name="Abd El-Rahim W.M."/>
            <person name="Sadowsky M.J."/>
        </authorList>
    </citation>
    <scope>NUCLEOTIDE SEQUENCE [LARGE SCALE GENOMIC DNA]</scope>
    <source>
        <strain evidence="6 7">JC234</strain>
    </source>
</reference>
<sequence length="212" mass="21510">MIRIKFPPMKRSLVAILRGITPDETPAIIDGLVEAGFTAIEIPLNSPDPFKSIGIAVRRAPEGVLIGAGTVLSAEDVDRLADTGGRLMVSPNVDGAVIERAISHGMVTMPGVFTPTEALAACAAGASALKFFPASVLGPSGIAAIRAVLPKDVSVGAVGGVGNADFAAYARVGIRTFGLGSSLYAAGMEAAEVAHRAEAAIKAYDALAEEAA</sequence>
<keyword evidence="5" id="KW-0119">Carbohydrate metabolism</keyword>
<protein>
    <submittedName>
        <fullName evidence="6">2-dehydro-3-deoxy-6-phosphogalactonate aldolase</fullName>
    </submittedName>
</protein>
<dbReference type="PROSITE" id="PS00160">
    <property type="entry name" value="ALDOLASE_KDPG_KHG_2"/>
    <property type="match status" value="1"/>
</dbReference>
<evidence type="ECO:0000256" key="2">
    <source>
        <dbReference type="ARBA" id="ARBA00006906"/>
    </source>
</evidence>
<evidence type="ECO:0000256" key="3">
    <source>
        <dbReference type="ARBA" id="ARBA00011233"/>
    </source>
</evidence>
<dbReference type="InterPro" id="IPR031338">
    <property type="entry name" value="KDPG/KHG_AS_2"/>
</dbReference>
<keyword evidence="4" id="KW-0456">Lyase</keyword>
<accession>A0A1C1YUU4</accession>
<name>A0A1C1YUU4_9HYPH</name>
<dbReference type="Proteomes" id="UP000094795">
    <property type="component" value="Unassembled WGS sequence"/>
</dbReference>
<dbReference type="NCBIfam" id="NF006600">
    <property type="entry name" value="PRK09140.1"/>
    <property type="match status" value="1"/>
</dbReference>
<gene>
    <name evidence="6" type="ORF">AWJ14_08300</name>
</gene>
<dbReference type="GO" id="GO:0016829">
    <property type="term" value="F:lyase activity"/>
    <property type="evidence" value="ECO:0007669"/>
    <property type="project" value="UniProtKB-KW"/>
</dbReference>
<dbReference type="PANTHER" id="PTHR30246">
    <property type="entry name" value="2-KETO-3-DEOXY-6-PHOSPHOGLUCONATE ALDOLASE"/>
    <property type="match status" value="1"/>
</dbReference>
<dbReference type="PANTHER" id="PTHR30246:SF1">
    <property type="entry name" value="2-DEHYDRO-3-DEOXY-6-PHOSPHOGALACTONATE ALDOLASE-RELATED"/>
    <property type="match status" value="1"/>
</dbReference>
<dbReference type="EMBL" id="LQZT01000023">
    <property type="protein sequence ID" value="OCW57130.1"/>
    <property type="molecule type" value="Genomic_DNA"/>
</dbReference>
<comment type="similarity">
    <text evidence="2">Belongs to the KHG/KDPG aldolase family.</text>
</comment>
<proteinExistence type="inferred from homology"/>
<dbReference type="Gene3D" id="3.20.20.70">
    <property type="entry name" value="Aldolase class I"/>
    <property type="match status" value="1"/>
</dbReference>
<dbReference type="SUPFAM" id="SSF51569">
    <property type="entry name" value="Aldolase"/>
    <property type="match status" value="1"/>
</dbReference>
<keyword evidence="7" id="KW-1185">Reference proteome</keyword>
<dbReference type="Pfam" id="PF01081">
    <property type="entry name" value="Aldolase"/>
    <property type="match status" value="1"/>
</dbReference>
<evidence type="ECO:0000256" key="1">
    <source>
        <dbReference type="ARBA" id="ARBA00004761"/>
    </source>
</evidence>
<dbReference type="CDD" id="cd00452">
    <property type="entry name" value="KDPG_aldolase"/>
    <property type="match status" value="1"/>
</dbReference>
<dbReference type="InterPro" id="IPR013785">
    <property type="entry name" value="Aldolase_TIM"/>
</dbReference>
<evidence type="ECO:0000313" key="7">
    <source>
        <dbReference type="Proteomes" id="UP000094795"/>
    </source>
</evidence>
<evidence type="ECO:0000256" key="4">
    <source>
        <dbReference type="ARBA" id="ARBA00023239"/>
    </source>
</evidence>
<dbReference type="OrthoDB" id="7204076at2"/>
<organism evidence="6 7">
    <name type="scientific">Hoeflea olei</name>
    <dbReference type="NCBI Taxonomy" id="1480615"/>
    <lineage>
        <taxon>Bacteria</taxon>
        <taxon>Pseudomonadati</taxon>
        <taxon>Pseudomonadota</taxon>
        <taxon>Alphaproteobacteria</taxon>
        <taxon>Hyphomicrobiales</taxon>
        <taxon>Rhizobiaceae</taxon>
        <taxon>Hoeflea</taxon>
    </lineage>
</organism>